<dbReference type="PROSITE" id="PS51457">
    <property type="entry name" value="BEN"/>
    <property type="match status" value="1"/>
</dbReference>
<evidence type="ECO:0000256" key="4">
    <source>
        <dbReference type="ARBA" id="ARBA00023125"/>
    </source>
</evidence>
<feature type="region of interest" description="Disordered" evidence="6">
    <location>
        <begin position="182"/>
        <end position="264"/>
    </location>
</feature>
<keyword evidence="1" id="KW-0479">Metal-binding</keyword>
<protein>
    <submittedName>
        <fullName evidence="10">Uncharacterized protein LOC112051055</fullName>
    </submittedName>
</protein>
<dbReference type="SMART" id="SM00980">
    <property type="entry name" value="THAP"/>
    <property type="match status" value="1"/>
</dbReference>
<reference evidence="10" key="1">
    <citation type="submission" date="2025-08" db="UniProtKB">
        <authorList>
            <consortium name="RefSeq"/>
        </authorList>
    </citation>
    <scope>IDENTIFICATION</scope>
</reference>
<dbReference type="GeneID" id="112051055"/>
<evidence type="ECO:0000313" key="9">
    <source>
        <dbReference type="Proteomes" id="UP001652582"/>
    </source>
</evidence>
<feature type="compositionally biased region" description="Basic and acidic residues" evidence="6">
    <location>
        <begin position="305"/>
        <end position="317"/>
    </location>
</feature>
<dbReference type="Proteomes" id="UP001652582">
    <property type="component" value="Chromosome 18"/>
</dbReference>
<dbReference type="SUPFAM" id="SSF57716">
    <property type="entry name" value="Glucocorticoid receptor-like (DNA-binding domain)"/>
    <property type="match status" value="1"/>
</dbReference>
<dbReference type="InterPro" id="IPR006612">
    <property type="entry name" value="THAP_Znf"/>
</dbReference>
<feature type="region of interest" description="Disordered" evidence="6">
    <location>
        <begin position="289"/>
        <end position="343"/>
    </location>
</feature>
<accession>A0A6J1NBZ5</accession>
<dbReference type="PROSITE" id="PS50950">
    <property type="entry name" value="ZF_THAP"/>
    <property type="match status" value="1"/>
</dbReference>
<feature type="compositionally biased region" description="Basic and acidic residues" evidence="6">
    <location>
        <begin position="250"/>
        <end position="262"/>
    </location>
</feature>
<proteinExistence type="predicted"/>
<dbReference type="KEGG" id="bany:112051055"/>
<evidence type="ECO:0000313" key="10">
    <source>
        <dbReference type="RefSeq" id="XP_023945285.2"/>
    </source>
</evidence>
<sequence>MKRCVFRNCGNTCRNTKTCELQRIVFFCFPGDPYICAQWTSVVAEERKEQLYQPTESSYVCSIHFDETDILHTDDDKTWLRVEAVPKFRKPKAGSDRKFHVVQATDNFNDALLDNYACIPSKWIRYGPDSSTVVVAYPNDKDPLKAKIRAKYRKKVSSNWNRYVAKIKYKTDSFKDGENWIMKKKAGKNPPNTKEEDKGLEVSDPKAEIQSMNKKLTSVNQTSSSPRENNQNPSPSTSFKRPHNQAIKEVNPKRTKVDKSGEFTKVTVNNPVSACMEGNQSMIINEKHAASDDSHATANQPSNEHQVDRKPRSHETVANKSTHIGRSKGIHLKDDDSFSQTNASVPKNVPTNFVSKHHEACETIVGVNDSNCNAELPSASNSSVTAKDEPSSTGMQTLSRLTLQNILHMLSNLININLSQLLAMENNLRNSMNQITEMYEKALESEASNASDDSFNIKLPASNIVLSETSQISEEKQAEAISNSLCIKEDIYEAPREHYNLRYAIVMPLEYDPNNSKWTLNHPEFQPGLEELLPRTGIYVDSIQLAYCKQSSNDCNTLAEMLLPVVFSLGALSVCTLISGMANTSATTRKYYRPALDKKALFTLQDFVENFGRERGWTFDVISVCTSLQDKVLEMRALYGKTYLYKVLRTSDE</sequence>
<dbReference type="Pfam" id="PF05485">
    <property type="entry name" value="THAP"/>
    <property type="match status" value="1"/>
</dbReference>
<evidence type="ECO:0000256" key="5">
    <source>
        <dbReference type="PROSITE-ProRule" id="PRU00309"/>
    </source>
</evidence>
<dbReference type="GO" id="GO:0008270">
    <property type="term" value="F:zinc ion binding"/>
    <property type="evidence" value="ECO:0007669"/>
    <property type="project" value="UniProtKB-KW"/>
</dbReference>
<keyword evidence="2 5" id="KW-0863">Zinc-finger</keyword>
<evidence type="ECO:0000256" key="3">
    <source>
        <dbReference type="ARBA" id="ARBA00022833"/>
    </source>
</evidence>
<dbReference type="GO" id="GO:0003677">
    <property type="term" value="F:DNA binding"/>
    <property type="evidence" value="ECO:0007669"/>
    <property type="project" value="UniProtKB-UniRule"/>
</dbReference>
<evidence type="ECO:0000256" key="1">
    <source>
        <dbReference type="ARBA" id="ARBA00022723"/>
    </source>
</evidence>
<evidence type="ECO:0000259" key="7">
    <source>
        <dbReference type="PROSITE" id="PS50950"/>
    </source>
</evidence>
<dbReference type="InterPro" id="IPR018379">
    <property type="entry name" value="BEN_domain"/>
</dbReference>
<feature type="domain" description="THAP-type" evidence="7">
    <location>
        <begin position="1"/>
        <end position="89"/>
    </location>
</feature>
<feature type="compositionally biased region" description="Basic and acidic residues" evidence="6">
    <location>
        <begin position="193"/>
        <end position="207"/>
    </location>
</feature>
<dbReference type="RefSeq" id="XP_023945285.2">
    <property type="nucleotide sequence ID" value="XM_024089517.2"/>
</dbReference>
<evidence type="ECO:0000256" key="6">
    <source>
        <dbReference type="SAM" id="MobiDB-lite"/>
    </source>
</evidence>
<dbReference type="OrthoDB" id="6515871at2759"/>
<dbReference type="AlphaFoldDB" id="A0A6J1NBZ5"/>
<keyword evidence="9" id="KW-1185">Reference proteome</keyword>
<keyword evidence="4 5" id="KW-0238">DNA-binding</keyword>
<feature type="compositionally biased region" description="Polar residues" evidence="6">
    <location>
        <begin position="210"/>
        <end position="239"/>
    </location>
</feature>
<organism evidence="9 10">
    <name type="scientific">Bicyclus anynana</name>
    <name type="common">Squinting bush brown butterfly</name>
    <dbReference type="NCBI Taxonomy" id="110368"/>
    <lineage>
        <taxon>Eukaryota</taxon>
        <taxon>Metazoa</taxon>
        <taxon>Ecdysozoa</taxon>
        <taxon>Arthropoda</taxon>
        <taxon>Hexapoda</taxon>
        <taxon>Insecta</taxon>
        <taxon>Pterygota</taxon>
        <taxon>Neoptera</taxon>
        <taxon>Endopterygota</taxon>
        <taxon>Lepidoptera</taxon>
        <taxon>Glossata</taxon>
        <taxon>Ditrysia</taxon>
        <taxon>Papilionoidea</taxon>
        <taxon>Nymphalidae</taxon>
        <taxon>Satyrinae</taxon>
        <taxon>Satyrini</taxon>
        <taxon>Mycalesina</taxon>
        <taxon>Bicyclus</taxon>
    </lineage>
</organism>
<name>A0A6J1NBZ5_BICAN</name>
<evidence type="ECO:0000259" key="8">
    <source>
        <dbReference type="PROSITE" id="PS51457"/>
    </source>
</evidence>
<keyword evidence="3" id="KW-0862">Zinc</keyword>
<evidence type="ECO:0000256" key="2">
    <source>
        <dbReference type="ARBA" id="ARBA00022771"/>
    </source>
</evidence>
<gene>
    <name evidence="10" type="primary">LOC112051055</name>
</gene>
<feature type="domain" description="BEN" evidence="8">
    <location>
        <begin position="535"/>
        <end position="651"/>
    </location>
</feature>